<evidence type="ECO:0000256" key="5">
    <source>
        <dbReference type="ARBA" id="ARBA00022692"/>
    </source>
</evidence>
<keyword evidence="8 10" id="KW-0445">Lipid transport</keyword>
<evidence type="ECO:0000256" key="10">
    <source>
        <dbReference type="RuleBase" id="RU364027"/>
    </source>
</evidence>
<dbReference type="GO" id="GO:0006869">
    <property type="term" value="P:lipid transport"/>
    <property type="evidence" value="ECO:0007669"/>
    <property type="project" value="UniProtKB-KW"/>
</dbReference>
<feature type="transmembrane region" description="Helical" evidence="10">
    <location>
        <begin position="160"/>
        <end position="180"/>
    </location>
</feature>
<dbReference type="GO" id="GO:0005776">
    <property type="term" value="C:autophagosome"/>
    <property type="evidence" value="ECO:0007669"/>
    <property type="project" value="TreeGrafter"/>
</dbReference>
<keyword evidence="9 10" id="KW-0472">Membrane</keyword>
<evidence type="ECO:0000256" key="4">
    <source>
        <dbReference type="ARBA" id="ARBA00022448"/>
    </source>
</evidence>
<dbReference type="AlphaFoldDB" id="A0AAD4T6K0"/>
<feature type="transmembrane region" description="Helical" evidence="10">
    <location>
        <begin position="444"/>
        <end position="463"/>
    </location>
</feature>
<dbReference type="GO" id="GO:0034045">
    <property type="term" value="C:phagophore assembly site membrane"/>
    <property type="evidence" value="ECO:0007669"/>
    <property type="project" value="UniProtKB-SubCell"/>
</dbReference>
<gene>
    <name evidence="11" type="ORF">MKW98_031197</name>
</gene>
<feature type="transmembrane region" description="Helical" evidence="10">
    <location>
        <begin position="406"/>
        <end position="432"/>
    </location>
</feature>
<dbReference type="EMBL" id="JAJJMB010005553">
    <property type="protein sequence ID" value="KAI3938249.1"/>
    <property type="molecule type" value="Genomic_DNA"/>
</dbReference>
<dbReference type="PANTHER" id="PTHR13038:SF10">
    <property type="entry name" value="AUTOPHAGY-RELATED PROTEIN 9"/>
    <property type="match status" value="1"/>
</dbReference>
<dbReference type="Proteomes" id="UP001202328">
    <property type="component" value="Unassembled WGS sequence"/>
</dbReference>
<sequence>MMSSGHKGVHALKHNILNWQWKRESSLNQELLIDVAPEIELSDYRRLPSSGSESPSDLLNGEGLNVEPIADLDLFFDRLYKYYCENGLQCIIIKWIVELLSLGFTICFSGVFLLFVDWNGLRNAKCGIEAVESGIKPCDLAKEAFHQHPLTPFTFTKGVILGYLGIFSGYWIFTFVRFCYQLKDILEIRRFYYNSLQVTDREVQTVPWATILEKVVQIQRSQQLCVVKDLSAHDIIMRIMRKENYLIGMLNKGILAFPISQWVPGSGPAVSSAESGIPGRRNCLMLPKTLEWTFNWCILQSMFDRNFRLQSDFISNPTSLRRRLMLIGIAMLLLSPFSIIFMVVFHFLRHAEQFYNHPSIASSRRWSNLSRWIFREFNEVDHLFKHRMNSSVIHADEYLKQFPSPIISIIAKFVSFVSGGFAAILIIIAILDESLLEGHIYGRNLLWYAAVFGTVTAISRAAIMEDLQVRNPEGAMSLVVQHTHHMPKRWRGKENSDVVRTEFETLFQYTGMMLLEEMASIFLTPFLLIFVVPQRVEDILQFISNFTVDVEGVGHVCSLSVFDFERHGNSNYGAPYNTPQTQRSSQGKLEKSFLSFHSNYPTWEPDAAGKQFLSTLRSFRDQNLPGRTRQEFRYPRNWQLNLNLRNQGNMGGVPITGYQLGSLWIVDSDQNSHPYLLDWYYTSRFPRTLNDSEDIPPPPPTEMERDRDIWRPYNQAGTQAGPRFEQNWGFHPDEERARSPMEASTSTPLFRESVLQHHNTGHLERPVENHWWARNDPNSGGGPQASFLEPPAFNHQMLENIHENYSDRSSEEQEQRLDWRNSRLLSRTTYIEEDVAGADEDFNLPFNDIYYTPSEETKMKSQHQNHETV</sequence>
<evidence type="ECO:0000256" key="8">
    <source>
        <dbReference type="ARBA" id="ARBA00023055"/>
    </source>
</evidence>
<keyword evidence="12" id="KW-1185">Reference proteome</keyword>
<proteinExistence type="inferred from homology"/>
<evidence type="ECO:0000256" key="3">
    <source>
        <dbReference type="ARBA" id="ARBA00018074"/>
    </source>
</evidence>
<dbReference type="InterPro" id="IPR007241">
    <property type="entry name" value="Autophagy-rel_prot_9"/>
</dbReference>
<comment type="subcellular location">
    <subcellularLocation>
        <location evidence="1 10">Preautophagosomal structure membrane</location>
        <topology evidence="1 10">Multi-pass membrane protein</topology>
    </subcellularLocation>
</comment>
<dbReference type="GO" id="GO:0000422">
    <property type="term" value="P:autophagy of mitochondrion"/>
    <property type="evidence" value="ECO:0007669"/>
    <property type="project" value="TreeGrafter"/>
</dbReference>
<evidence type="ECO:0000256" key="6">
    <source>
        <dbReference type="ARBA" id="ARBA00022989"/>
    </source>
</evidence>
<dbReference type="PANTHER" id="PTHR13038">
    <property type="entry name" value="APG9 AUTOPHAGY 9"/>
    <property type="match status" value="1"/>
</dbReference>
<comment type="caution">
    <text evidence="11">The sequence shown here is derived from an EMBL/GenBank/DDBJ whole genome shotgun (WGS) entry which is preliminary data.</text>
</comment>
<comment type="similarity">
    <text evidence="2 10">Belongs to the ATG9 family.</text>
</comment>
<dbReference type="GO" id="GO:0034727">
    <property type="term" value="P:piecemeal microautophagy of the nucleus"/>
    <property type="evidence" value="ECO:0007669"/>
    <property type="project" value="TreeGrafter"/>
</dbReference>
<evidence type="ECO:0000313" key="12">
    <source>
        <dbReference type="Proteomes" id="UP001202328"/>
    </source>
</evidence>
<keyword evidence="4 10" id="KW-0813">Transport</keyword>
<organism evidence="11 12">
    <name type="scientific">Papaver atlanticum</name>
    <dbReference type="NCBI Taxonomy" id="357466"/>
    <lineage>
        <taxon>Eukaryota</taxon>
        <taxon>Viridiplantae</taxon>
        <taxon>Streptophyta</taxon>
        <taxon>Embryophyta</taxon>
        <taxon>Tracheophyta</taxon>
        <taxon>Spermatophyta</taxon>
        <taxon>Magnoliopsida</taxon>
        <taxon>Ranunculales</taxon>
        <taxon>Papaveraceae</taxon>
        <taxon>Papaveroideae</taxon>
        <taxon>Papaver</taxon>
    </lineage>
</organism>
<dbReference type="Pfam" id="PF04109">
    <property type="entry name" value="ATG9"/>
    <property type="match status" value="1"/>
</dbReference>
<keyword evidence="5 10" id="KW-0812">Transmembrane</keyword>
<name>A0AAD4T6K0_9MAGN</name>
<reference evidence="11" key="1">
    <citation type="submission" date="2022-04" db="EMBL/GenBank/DDBJ databases">
        <title>A functionally conserved STORR gene fusion in Papaver species that diverged 16.8 million years ago.</title>
        <authorList>
            <person name="Catania T."/>
        </authorList>
    </citation>
    <scope>NUCLEOTIDE SEQUENCE</scope>
    <source>
        <strain evidence="11">S-188037</strain>
    </source>
</reference>
<evidence type="ECO:0000256" key="2">
    <source>
        <dbReference type="ARBA" id="ARBA00006185"/>
    </source>
</evidence>
<evidence type="ECO:0000256" key="9">
    <source>
        <dbReference type="ARBA" id="ARBA00023136"/>
    </source>
</evidence>
<dbReference type="GO" id="GO:0061709">
    <property type="term" value="P:reticulophagy"/>
    <property type="evidence" value="ECO:0007669"/>
    <property type="project" value="TreeGrafter"/>
</dbReference>
<feature type="transmembrane region" description="Helical" evidence="10">
    <location>
        <begin position="95"/>
        <end position="115"/>
    </location>
</feature>
<comment type="function">
    <text evidence="10">Phospholipid scramblase involved in autophagy. Cycles between the preautophagosomal structure/phagophore assembly site (PAS) and the cytoplasmic vesicle pool and supplies membrane for the growing autophagosome. Lipid scramblase activity plays a key role in preautophagosomal structure/phagophore assembly by distributing the phospholipids that arrive through ATG2 from the cytoplasmic to the luminal leaflet of the bilayer, thereby driving autophagosomal membrane expansion.</text>
</comment>
<feature type="transmembrane region" description="Helical" evidence="10">
    <location>
        <begin position="324"/>
        <end position="348"/>
    </location>
</feature>
<evidence type="ECO:0000313" key="11">
    <source>
        <dbReference type="EMBL" id="KAI3938249.1"/>
    </source>
</evidence>
<keyword evidence="6 10" id="KW-1133">Transmembrane helix</keyword>
<evidence type="ECO:0000256" key="7">
    <source>
        <dbReference type="ARBA" id="ARBA00023006"/>
    </source>
</evidence>
<protein>
    <recommendedName>
        <fullName evidence="3 10">Autophagy-related protein 9</fullName>
    </recommendedName>
</protein>
<keyword evidence="7 10" id="KW-0072">Autophagy</keyword>
<evidence type="ECO:0000256" key="1">
    <source>
        <dbReference type="ARBA" id="ARBA00004511"/>
    </source>
</evidence>
<dbReference type="GO" id="GO:0034497">
    <property type="term" value="P:protein localization to phagophore assembly site"/>
    <property type="evidence" value="ECO:0007669"/>
    <property type="project" value="TreeGrafter"/>
</dbReference>
<accession>A0AAD4T6K0</accession>